<reference evidence="2 3" key="1">
    <citation type="submission" date="2019-07" db="EMBL/GenBank/DDBJ databases">
        <title>Paenibacillus ottowii sp. nov. isolated from a fermentation system processing bovine manure.</title>
        <authorList>
            <person name="Velazquez L.F."/>
            <person name="Rajbanshi S."/>
            <person name="Guan S."/>
            <person name="Hinchee M."/>
            <person name="Welsh A."/>
        </authorList>
    </citation>
    <scope>NUCLEOTIDE SEQUENCE [LARGE SCALE GENOMIC DNA]</scope>
    <source>
        <strain evidence="2 3">MS2379</strain>
    </source>
</reference>
<accession>A0ABY3B1J5</accession>
<dbReference type="RefSeq" id="WP_142613814.1">
    <property type="nucleotide sequence ID" value="NZ_VIJZ01000008.1"/>
</dbReference>
<sequence length="121" mass="13409">MKEQLIEAAQPYVLTIVTALIGLLATIATSALKKAQQKATEYYVSNTSVKDREFLHKVGVEAVAYAESVFKDFEGDKKLQEAIDYVIGRLRVMGINVTEQEIRAVIEKAVQDYNANAKKSA</sequence>
<dbReference type="InterPro" id="IPR010026">
    <property type="entry name" value="Phage_holin_LL-H"/>
</dbReference>
<keyword evidence="1" id="KW-1133">Transmembrane helix</keyword>
<keyword evidence="1" id="KW-0812">Transmembrane</keyword>
<evidence type="ECO:0008006" key="4">
    <source>
        <dbReference type="Google" id="ProtNLM"/>
    </source>
</evidence>
<organism evidence="2 3">
    <name type="scientific">Paenibacillus ottowii</name>
    <dbReference type="NCBI Taxonomy" id="2315729"/>
    <lineage>
        <taxon>Bacteria</taxon>
        <taxon>Bacillati</taxon>
        <taxon>Bacillota</taxon>
        <taxon>Bacilli</taxon>
        <taxon>Bacillales</taxon>
        <taxon>Paenibacillaceae</taxon>
        <taxon>Paenibacillus</taxon>
    </lineage>
</organism>
<protein>
    <recommendedName>
        <fullName evidence="4">Phage holin</fullName>
    </recommendedName>
</protein>
<feature type="transmembrane region" description="Helical" evidence="1">
    <location>
        <begin position="12"/>
        <end position="32"/>
    </location>
</feature>
<evidence type="ECO:0000313" key="3">
    <source>
        <dbReference type="Proteomes" id="UP000319219"/>
    </source>
</evidence>
<name>A0ABY3B1J5_9BACL</name>
<proteinExistence type="predicted"/>
<evidence type="ECO:0000256" key="1">
    <source>
        <dbReference type="SAM" id="Phobius"/>
    </source>
</evidence>
<gene>
    <name evidence="2" type="ORF">FKV70_18890</name>
</gene>
<dbReference type="Proteomes" id="UP000319219">
    <property type="component" value="Unassembled WGS sequence"/>
</dbReference>
<dbReference type="EMBL" id="VIJZ01000008">
    <property type="protein sequence ID" value="TQR97299.1"/>
    <property type="molecule type" value="Genomic_DNA"/>
</dbReference>
<keyword evidence="3" id="KW-1185">Reference proteome</keyword>
<keyword evidence="1" id="KW-0472">Membrane</keyword>
<evidence type="ECO:0000313" key="2">
    <source>
        <dbReference type="EMBL" id="TQR97299.1"/>
    </source>
</evidence>
<comment type="caution">
    <text evidence="2">The sequence shown here is derived from an EMBL/GenBank/DDBJ whole genome shotgun (WGS) entry which is preliminary data.</text>
</comment>
<dbReference type="Pfam" id="PF09682">
    <property type="entry name" value="Phage_holin_6_1"/>
    <property type="match status" value="1"/>
</dbReference>